<evidence type="ECO:0000313" key="3">
    <source>
        <dbReference type="EMBL" id="MBU3826587.1"/>
    </source>
</evidence>
<organism evidence="3 4">
    <name type="scientific">Candidatus Anaerobiospirillum merdipullorum</name>
    <dbReference type="NCBI Taxonomy" id="2838450"/>
    <lineage>
        <taxon>Bacteria</taxon>
        <taxon>Pseudomonadati</taxon>
        <taxon>Pseudomonadota</taxon>
        <taxon>Gammaproteobacteria</taxon>
        <taxon>Aeromonadales</taxon>
        <taxon>Succinivibrionaceae</taxon>
        <taxon>Anaerobiospirillum</taxon>
    </lineage>
</organism>
<feature type="region of interest" description="Disordered" evidence="1">
    <location>
        <begin position="167"/>
        <end position="186"/>
    </location>
</feature>
<dbReference type="EMBL" id="JAHLFG010000039">
    <property type="protein sequence ID" value="MBU3826587.1"/>
    <property type="molecule type" value="Genomic_DNA"/>
</dbReference>
<dbReference type="InterPro" id="IPR040480">
    <property type="entry name" value="DnaT_DNA_bind"/>
</dbReference>
<evidence type="ECO:0000256" key="1">
    <source>
        <dbReference type="SAM" id="MobiDB-lite"/>
    </source>
</evidence>
<comment type="caution">
    <text evidence="3">The sequence shown here is derived from an EMBL/GenBank/DDBJ whole genome shotgun (WGS) entry which is preliminary data.</text>
</comment>
<feature type="domain" description="DnaT DNA-binding" evidence="2">
    <location>
        <begin position="106"/>
        <end position="171"/>
    </location>
</feature>
<accession>A0A9E2KPC5</accession>
<feature type="compositionally biased region" description="Polar residues" evidence="1">
    <location>
        <begin position="174"/>
        <end position="183"/>
    </location>
</feature>
<reference evidence="3" key="2">
    <citation type="submission" date="2021-04" db="EMBL/GenBank/DDBJ databases">
        <authorList>
            <person name="Gilroy R."/>
        </authorList>
    </citation>
    <scope>NUCLEOTIDE SEQUENCE</scope>
    <source>
        <strain evidence="3">687</strain>
    </source>
</reference>
<evidence type="ECO:0000313" key="4">
    <source>
        <dbReference type="Proteomes" id="UP000824150"/>
    </source>
</evidence>
<proteinExistence type="predicted"/>
<reference evidence="3" key="1">
    <citation type="journal article" date="2021" name="PeerJ">
        <title>Extensive microbial diversity within the chicken gut microbiome revealed by metagenomics and culture.</title>
        <authorList>
            <person name="Gilroy R."/>
            <person name="Ravi A."/>
            <person name="Getino M."/>
            <person name="Pursley I."/>
            <person name="Horton D.L."/>
            <person name="Alikhan N.F."/>
            <person name="Baker D."/>
            <person name="Gharbi K."/>
            <person name="Hall N."/>
            <person name="Watson M."/>
            <person name="Adriaenssens E.M."/>
            <person name="Foster-Nyarko E."/>
            <person name="Jarju S."/>
            <person name="Secka A."/>
            <person name="Antonio M."/>
            <person name="Oren A."/>
            <person name="Chaudhuri R.R."/>
            <person name="La Ragione R."/>
            <person name="Hildebrand F."/>
            <person name="Pallen M.J."/>
        </authorList>
    </citation>
    <scope>NUCLEOTIDE SEQUENCE</scope>
    <source>
        <strain evidence="3">687</strain>
    </source>
</reference>
<sequence>MNNIEFTKLQDRFLSHEARSLYLFFIRPRAERGLYSAPLGEMIMALQNNSPVCPFNASPQICLQLIQELMHCGLMAPASDTERAHGKEYRLPLVEAEMTALPALPFAMHSAWRPSAAFAQTALLAGLDSADFSDQELRAFVSYWQGRPEKRNQHAWERAFAQRLSKNREARVRPQQTPASQAVGTAARVSGVAEGYVPRAIPLPPHKD</sequence>
<gene>
    <name evidence="3" type="ORF">IAA31_03755</name>
</gene>
<dbReference type="Proteomes" id="UP000824150">
    <property type="component" value="Unassembled WGS sequence"/>
</dbReference>
<protein>
    <recommendedName>
        <fullName evidence="2">DnaT DNA-binding domain-containing protein</fullName>
    </recommendedName>
</protein>
<dbReference type="Pfam" id="PF17948">
    <property type="entry name" value="DnaT"/>
    <property type="match status" value="1"/>
</dbReference>
<name>A0A9E2KPC5_9GAMM</name>
<dbReference type="Gene3D" id="1.10.8.1180">
    <property type="match status" value="1"/>
</dbReference>
<evidence type="ECO:0000259" key="2">
    <source>
        <dbReference type="Pfam" id="PF17948"/>
    </source>
</evidence>
<dbReference type="AlphaFoldDB" id="A0A9E2KPC5"/>